<dbReference type="KEGG" id="sclf:BB341_30015"/>
<dbReference type="AlphaFoldDB" id="D5SL80"/>
<feature type="compositionally biased region" description="Pro residues" evidence="1">
    <location>
        <begin position="287"/>
        <end position="299"/>
    </location>
</feature>
<reference evidence="2 3" key="1">
    <citation type="journal article" date="2010" name="Genome Biol. Evol.">
        <title>The sequence of a 1.8-mb bacterial linear plasmid reveals a rich evolutionary reservoir of secondary metabolic pathways.</title>
        <authorList>
            <person name="Medema M.H."/>
            <person name="Trefzer A."/>
            <person name="Kovalchuk A."/>
            <person name="van den Berg M."/>
            <person name="Mueller U."/>
            <person name="Heijne W."/>
            <person name="Wu L."/>
            <person name="Alam M.T."/>
            <person name="Ronning C.M."/>
            <person name="Nierman W.C."/>
            <person name="Bovenberg R.A.L."/>
            <person name="Breitling R."/>
            <person name="Takano E."/>
        </authorList>
    </citation>
    <scope>NUCLEOTIDE SEQUENCE [LARGE SCALE GENOMIC DNA]</scope>
    <source>
        <strain evidence="3">ATCC 27064 / DSM 738 / JCM 4710 / NBRC 13307 / NCIMB 12785 / NRRL 3585 / VKM Ac-602</strain>
        <plasmid evidence="2">pSCL4</plasmid>
    </source>
</reference>
<dbReference type="InterPro" id="IPR057561">
    <property type="entry name" value="NADase_transloc"/>
</dbReference>
<feature type="compositionally biased region" description="Low complexity" evidence="1">
    <location>
        <begin position="51"/>
        <end position="66"/>
    </location>
</feature>
<keyword evidence="2" id="KW-0614">Plasmid</keyword>
<dbReference type="eggNOG" id="ENOG50334P7">
    <property type="taxonomic scope" value="Bacteria"/>
</dbReference>
<dbReference type="OrthoDB" id="3808044at2"/>
<gene>
    <name evidence="2" type="ORF">SCLAV_p1187</name>
</gene>
<feature type="compositionally biased region" description="Basic and acidic residues" evidence="1">
    <location>
        <begin position="227"/>
        <end position="266"/>
    </location>
</feature>
<dbReference type="Proteomes" id="UP000002357">
    <property type="component" value="Plasmid pSCL4"/>
</dbReference>
<geneLocation type="plasmid" evidence="2 3">
    <name>pSCL4</name>
</geneLocation>
<accession>D5SL80</accession>
<dbReference type="Gene3D" id="2.60.120.260">
    <property type="entry name" value="Galactose-binding domain-like"/>
    <property type="match status" value="1"/>
</dbReference>
<dbReference type="NCBIfam" id="NF047619">
    <property type="entry name" value="NADase_discoid"/>
    <property type="match status" value="1"/>
</dbReference>
<feature type="compositionally biased region" description="Low complexity" evidence="1">
    <location>
        <begin position="204"/>
        <end position="216"/>
    </location>
</feature>
<feature type="compositionally biased region" description="Low complexity" evidence="1">
    <location>
        <begin position="106"/>
        <end position="122"/>
    </location>
</feature>
<evidence type="ECO:0000256" key="1">
    <source>
        <dbReference type="SAM" id="MobiDB-lite"/>
    </source>
</evidence>
<dbReference type="EMBL" id="CM000914">
    <property type="protein sequence ID" value="EFG04673.2"/>
    <property type="molecule type" value="Genomic_DNA"/>
</dbReference>
<organism evidence="2 3">
    <name type="scientific">Streptomyces clavuligerus</name>
    <dbReference type="NCBI Taxonomy" id="1901"/>
    <lineage>
        <taxon>Bacteria</taxon>
        <taxon>Bacillati</taxon>
        <taxon>Actinomycetota</taxon>
        <taxon>Actinomycetes</taxon>
        <taxon>Kitasatosporales</taxon>
        <taxon>Streptomycetaceae</taxon>
        <taxon>Streptomyces</taxon>
    </lineage>
</organism>
<protein>
    <recommendedName>
        <fullName evidence="4">Zinc ribbon domain-containing protein</fullName>
    </recommendedName>
</protein>
<dbReference type="InterPro" id="IPR008979">
    <property type="entry name" value="Galactose-bd-like_sf"/>
</dbReference>
<feature type="compositionally biased region" description="Low complexity" evidence="1">
    <location>
        <begin position="88"/>
        <end position="97"/>
    </location>
</feature>
<feature type="compositionally biased region" description="Low complexity" evidence="1">
    <location>
        <begin position="271"/>
        <end position="283"/>
    </location>
</feature>
<feature type="compositionally biased region" description="Low complexity" evidence="1">
    <location>
        <begin position="129"/>
        <end position="146"/>
    </location>
</feature>
<feature type="region of interest" description="Disordered" evidence="1">
    <location>
        <begin position="317"/>
        <end position="341"/>
    </location>
</feature>
<evidence type="ECO:0000313" key="2">
    <source>
        <dbReference type="EMBL" id="EFG04673.2"/>
    </source>
</evidence>
<evidence type="ECO:0000313" key="3">
    <source>
        <dbReference type="Proteomes" id="UP000002357"/>
    </source>
</evidence>
<feature type="region of interest" description="Disordered" evidence="1">
    <location>
        <begin position="36"/>
        <end position="304"/>
    </location>
</feature>
<name>D5SL80_STRCL</name>
<evidence type="ECO:0008006" key="4">
    <source>
        <dbReference type="Google" id="ProtNLM"/>
    </source>
</evidence>
<feature type="compositionally biased region" description="Gly residues" evidence="1">
    <location>
        <begin position="37"/>
        <end position="50"/>
    </location>
</feature>
<sequence>MSATLSCHDCGSQVRPTGQSFCDVCGAFLKWGPDGTADGGGRAPDGGSAGAPGAAEEPGGREPAAGPGDGGAGERSVPAEREGARTPSAGTADTASGATGGGSGAGTARTGDGPRAGTAERGTTGGAPGTADTGPRAGDPVRAPGAADGGGARPAGPQPDSGSAAEEPRGRGTERAGTPVGAPWEADGGAPAGTERPGSGTGTGTPTDPSWTGTTDDGPRPGAARQHTTERARGTAQTDGERADGERADEERADGRRVDERQRADEGPADGGRAAAAPATGADPARRTPPPPPVPPSVPPRGGADAARALLVPVPEATAPVRPPGAPGEVLPARPQAPRPRRSVQVEAAPEEGRACFDCGTANGPHRHFCRGCAAPLDPRTAERPTGPYAGQRPPLPRARRRWVTRTLIALGVTAAVVGAVAAGPPAVRAVQDHFAKRVAVRPDTWNASHADREHDVHLAFDGYSNTWFGTGYAGDSAGQYLEASFGQPTDLLALIITPGTSKRSGQRSEQARPQEFDLLVTDSSGRTRTSRHHINDGGAQKVRVRVRDAVTVRLVIRSAYGAAADRQVAIAEMEFFGRSASRP</sequence>
<dbReference type="GeneID" id="93734264"/>
<proteinExistence type="predicted"/>
<keyword evidence="3" id="KW-1185">Reference proteome</keyword>
<dbReference type="SUPFAM" id="SSF49785">
    <property type="entry name" value="Galactose-binding domain-like"/>
    <property type="match status" value="1"/>
</dbReference>
<dbReference type="RefSeq" id="WP_003963521.1">
    <property type="nucleotide sequence ID" value="NZ_CM000914.1"/>
</dbReference>